<keyword evidence="1" id="KW-0812">Transmembrane</keyword>
<reference evidence="2" key="1">
    <citation type="submission" date="2021-01" db="EMBL/GenBank/DDBJ databases">
        <authorList>
            <person name="Corre E."/>
            <person name="Pelletier E."/>
            <person name="Niang G."/>
            <person name="Scheremetjew M."/>
            <person name="Finn R."/>
            <person name="Kale V."/>
            <person name="Holt S."/>
            <person name="Cochrane G."/>
            <person name="Meng A."/>
            <person name="Brown T."/>
            <person name="Cohen L."/>
        </authorList>
    </citation>
    <scope>NUCLEOTIDE SEQUENCE</scope>
    <source>
        <strain evidence="2">UTEX LB 985</strain>
    </source>
</reference>
<dbReference type="AlphaFoldDB" id="A0A7S2I8R3"/>
<evidence type="ECO:0000313" key="2">
    <source>
        <dbReference type="EMBL" id="CAD9511727.1"/>
    </source>
</evidence>
<accession>A0A7S2I8R3</accession>
<feature type="transmembrane region" description="Helical" evidence="1">
    <location>
        <begin position="40"/>
        <end position="63"/>
    </location>
</feature>
<sequence>MNTAAARAAAAAKAAATSGSAMKAVGVVGTLGVFAGRRALWPGLVLGGAAVSAGWFGAFELVFSASKAVLPVPAEADTSAQVAGVATIPFSGGGVLLIGHKIAPPTAALPTSVVDLPGLFGFVRSLPVGHYATAGLVSASVAAVCCRAVQWKGGA</sequence>
<proteinExistence type="predicted"/>
<name>A0A7S2I8R3_9EUKA</name>
<evidence type="ECO:0000256" key="1">
    <source>
        <dbReference type="SAM" id="Phobius"/>
    </source>
</evidence>
<keyword evidence="1" id="KW-0472">Membrane</keyword>
<organism evidence="2">
    <name type="scientific">Haptolina brevifila</name>
    <dbReference type="NCBI Taxonomy" id="156173"/>
    <lineage>
        <taxon>Eukaryota</taxon>
        <taxon>Haptista</taxon>
        <taxon>Haptophyta</taxon>
        <taxon>Prymnesiophyceae</taxon>
        <taxon>Prymnesiales</taxon>
        <taxon>Prymnesiaceae</taxon>
        <taxon>Haptolina</taxon>
    </lineage>
</organism>
<gene>
    <name evidence="2" type="ORF">CBRE1094_LOCUS31975</name>
</gene>
<protein>
    <submittedName>
        <fullName evidence="2">Uncharacterized protein</fullName>
    </submittedName>
</protein>
<keyword evidence="1" id="KW-1133">Transmembrane helix</keyword>
<dbReference type="EMBL" id="HBGU01058819">
    <property type="protein sequence ID" value="CAD9511727.1"/>
    <property type="molecule type" value="Transcribed_RNA"/>
</dbReference>